<evidence type="ECO:0000256" key="4">
    <source>
        <dbReference type="ARBA" id="ARBA00004659"/>
    </source>
</evidence>
<evidence type="ECO:0000256" key="6">
    <source>
        <dbReference type="ARBA" id="ARBA00011893"/>
    </source>
</evidence>
<protein>
    <recommendedName>
        <fullName evidence="6 11">Adenine phosphoribosyltransferase</fullName>
        <shortName evidence="11">APRT</shortName>
        <ecNumber evidence="6 11">2.4.2.7</ecNumber>
    </recommendedName>
</protein>
<dbReference type="PANTHER" id="PTHR32315:SF3">
    <property type="entry name" value="ADENINE PHOSPHORIBOSYLTRANSFERASE"/>
    <property type="match status" value="1"/>
</dbReference>
<dbReference type="EMBL" id="JACLYU010000003">
    <property type="protein sequence ID" value="MBM6699310.1"/>
    <property type="molecule type" value="Genomic_DNA"/>
</dbReference>
<organism evidence="13 14">
    <name type="scientific">Bifidobacterium pullorum subsp. saeculare</name>
    <dbReference type="NCBI Taxonomy" id="78257"/>
    <lineage>
        <taxon>Bacteria</taxon>
        <taxon>Bacillati</taxon>
        <taxon>Actinomycetota</taxon>
        <taxon>Actinomycetes</taxon>
        <taxon>Bifidobacteriales</taxon>
        <taxon>Bifidobacteriaceae</taxon>
        <taxon>Bifidobacterium</taxon>
    </lineage>
</organism>
<evidence type="ECO:0000313" key="14">
    <source>
        <dbReference type="Proteomes" id="UP000718821"/>
    </source>
</evidence>
<dbReference type="RefSeq" id="WP_204468166.1">
    <property type="nucleotide sequence ID" value="NZ_JACLYU010000003.1"/>
</dbReference>
<dbReference type="Gene3D" id="3.40.50.2020">
    <property type="match status" value="1"/>
</dbReference>
<dbReference type="PANTHER" id="PTHR32315">
    <property type="entry name" value="ADENINE PHOSPHORIBOSYLTRANSFERASE"/>
    <property type="match status" value="1"/>
</dbReference>
<dbReference type="InterPro" id="IPR000836">
    <property type="entry name" value="PRTase_dom"/>
</dbReference>
<proteinExistence type="inferred from homology"/>
<dbReference type="InterPro" id="IPR029057">
    <property type="entry name" value="PRTase-like"/>
</dbReference>
<evidence type="ECO:0000256" key="10">
    <source>
        <dbReference type="ARBA" id="ARBA00022726"/>
    </source>
</evidence>
<dbReference type="GO" id="GO:0006166">
    <property type="term" value="P:purine ribonucleoside salvage"/>
    <property type="evidence" value="ECO:0007669"/>
    <property type="project" value="UniProtKB-KW"/>
</dbReference>
<evidence type="ECO:0000256" key="7">
    <source>
        <dbReference type="ARBA" id="ARBA00022490"/>
    </source>
</evidence>
<dbReference type="InterPro" id="IPR005764">
    <property type="entry name" value="Ade_phspho_trans"/>
</dbReference>
<evidence type="ECO:0000259" key="12">
    <source>
        <dbReference type="Pfam" id="PF00156"/>
    </source>
</evidence>
<keyword evidence="8 11" id="KW-0328">Glycosyltransferase</keyword>
<comment type="caution">
    <text evidence="13">The sequence shown here is derived from an EMBL/GenBank/DDBJ whole genome shotgun (WGS) entry which is preliminary data.</text>
</comment>
<evidence type="ECO:0000256" key="9">
    <source>
        <dbReference type="ARBA" id="ARBA00022679"/>
    </source>
</evidence>
<dbReference type="GO" id="GO:0016208">
    <property type="term" value="F:AMP binding"/>
    <property type="evidence" value="ECO:0007669"/>
    <property type="project" value="TreeGrafter"/>
</dbReference>
<dbReference type="NCBIfam" id="NF002634">
    <property type="entry name" value="PRK02304.1-3"/>
    <property type="match status" value="1"/>
</dbReference>
<evidence type="ECO:0000313" key="13">
    <source>
        <dbReference type="EMBL" id="MBM6699310.1"/>
    </source>
</evidence>
<comment type="similarity">
    <text evidence="5 11">Belongs to the purine/pyrimidine phosphoribosyltransferase family.</text>
</comment>
<comment type="function">
    <text evidence="2 11">Catalyzes a salvage reaction resulting in the formation of AMP, that is energically less costly than de novo synthesis.</text>
</comment>
<comment type="subunit">
    <text evidence="11">Homodimer.</text>
</comment>
<dbReference type="FunFam" id="3.40.50.2020:FF:000021">
    <property type="entry name" value="Adenine phosphoribosyltransferase"/>
    <property type="match status" value="1"/>
</dbReference>
<evidence type="ECO:0000256" key="3">
    <source>
        <dbReference type="ARBA" id="ARBA00004496"/>
    </source>
</evidence>
<dbReference type="GO" id="GO:0044209">
    <property type="term" value="P:AMP salvage"/>
    <property type="evidence" value="ECO:0007669"/>
    <property type="project" value="UniProtKB-UniRule"/>
</dbReference>
<sequence length="193" mass="19802">MASTDIVIKDLAKVGAADAEYLVSLIGTIPGFPKEGILFRDFIPVFADPKGLRILMDALVAALPVDAADFDTVAALEARGFLFGPALAARLGKGFVAVRKAGKLPTATIGEDYQLEYGTERIEIEVGAVKPGDRVLVVDDLIATGGSSKAAADLVRRAGGTVAGFEFVMGLDGLDGAAKLGGAPVATLVTMPA</sequence>
<gene>
    <name evidence="11" type="primary">apt</name>
    <name evidence="13" type="ORF">H7U32_02995</name>
</gene>
<evidence type="ECO:0000256" key="1">
    <source>
        <dbReference type="ARBA" id="ARBA00000868"/>
    </source>
</evidence>
<comment type="catalytic activity">
    <reaction evidence="1 11">
        <text>AMP + diphosphate = 5-phospho-alpha-D-ribose 1-diphosphate + adenine</text>
        <dbReference type="Rhea" id="RHEA:16609"/>
        <dbReference type="ChEBI" id="CHEBI:16708"/>
        <dbReference type="ChEBI" id="CHEBI:33019"/>
        <dbReference type="ChEBI" id="CHEBI:58017"/>
        <dbReference type="ChEBI" id="CHEBI:456215"/>
        <dbReference type="EC" id="2.4.2.7"/>
    </reaction>
</comment>
<dbReference type="SUPFAM" id="SSF53271">
    <property type="entry name" value="PRTase-like"/>
    <property type="match status" value="1"/>
</dbReference>
<dbReference type="NCBIfam" id="NF002636">
    <property type="entry name" value="PRK02304.1-5"/>
    <property type="match status" value="1"/>
</dbReference>
<evidence type="ECO:0000256" key="2">
    <source>
        <dbReference type="ARBA" id="ARBA00003968"/>
    </source>
</evidence>
<comment type="pathway">
    <text evidence="4 11">Purine metabolism; AMP biosynthesis via salvage pathway; AMP from adenine: step 1/1.</text>
</comment>
<dbReference type="HAMAP" id="MF_00004">
    <property type="entry name" value="Aden_phosphoribosyltr"/>
    <property type="match status" value="1"/>
</dbReference>
<keyword evidence="10 11" id="KW-0660">Purine salvage</keyword>
<name>A0A938WV33_9BIFI</name>
<reference evidence="13" key="1">
    <citation type="submission" date="2020-08" db="EMBL/GenBank/DDBJ databases">
        <authorList>
            <person name="Cejkova D."/>
            <person name="Kubasova T."/>
            <person name="Jahodarova E."/>
            <person name="Rychlik I."/>
        </authorList>
    </citation>
    <scope>NUCLEOTIDE SEQUENCE</scope>
    <source>
        <strain evidence="13">An836</strain>
    </source>
</reference>
<dbReference type="EC" id="2.4.2.7" evidence="6 11"/>
<dbReference type="GO" id="GO:0002055">
    <property type="term" value="F:adenine binding"/>
    <property type="evidence" value="ECO:0007669"/>
    <property type="project" value="TreeGrafter"/>
</dbReference>
<dbReference type="Pfam" id="PF00156">
    <property type="entry name" value="Pribosyltran"/>
    <property type="match status" value="1"/>
</dbReference>
<evidence type="ECO:0000256" key="11">
    <source>
        <dbReference type="HAMAP-Rule" id="MF_00004"/>
    </source>
</evidence>
<evidence type="ECO:0000256" key="5">
    <source>
        <dbReference type="ARBA" id="ARBA00008391"/>
    </source>
</evidence>
<comment type="subcellular location">
    <subcellularLocation>
        <location evidence="3 11">Cytoplasm</location>
    </subcellularLocation>
</comment>
<dbReference type="GO" id="GO:0006168">
    <property type="term" value="P:adenine salvage"/>
    <property type="evidence" value="ECO:0007669"/>
    <property type="project" value="InterPro"/>
</dbReference>
<feature type="domain" description="Phosphoribosyltransferase" evidence="12">
    <location>
        <begin position="69"/>
        <end position="164"/>
    </location>
</feature>
<dbReference type="GO" id="GO:0003999">
    <property type="term" value="F:adenine phosphoribosyltransferase activity"/>
    <property type="evidence" value="ECO:0007669"/>
    <property type="project" value="UniProtKB-UniRule"/>
</dbReference>
<keyword evidence="7 11" id="KW-0963">Cytoplasm</keyword>
<keyword evidence="14" id="KW-1185">Reference proteome</keyword>
<dbReference type="Proteomes" id="UP000718821">
    <property type="component" value="Unassembled WGS sequence"/>
</dbReference>
<dbReference type="GO" id="GO:0005737">
    <property type="term" value="C:cytoplasm"/>
    <property type="evidence" value="ECO:0007669"/>
    <property type="project" value="UniProtKB-SubCell"/>
</dbReference>
<dbReference type="CDD" id="cd06223">
    <property type="entry name" value="PRTases_typeI"/>
    <property type="match status" value="1"/>
</dbReference>
<evidence type="ECO:0000256" key="8">
    <source>
        <dbReference type="ARBA" id="ARBA00022676"/>
    </source>
</evidence>
<accession>A0A938WV33</accession>
<dbReference type="AlphaFoldDB" id="A0A938WV33"/>
<keyword evidence="9 11" id="KW-0808">Transferase</keyword>
<reference evidence="13" key="2">
    <citation type="journal article" date="2021" name="Sci. Rep.">
        <title>The distribution of antibiotic resistance genes in chicken gut microbiota commensals.</title>
        <authorList>
            <person name="Juricova H."/>
            <person name="Matiasovicova J."/>
            <person name="Kubasova T."/>
            <person name="Cejkova D."/>
            <person name="Rychlik I."/>
        </authorList>
    </citation>
    <scope>NUCLEOTIDE SEQUENCE</scope>
    <source>
        <strain evidence="13">An836</strain>
    </source>
</reference>
<dbReference type="InterPro" id="IPR050054">
    <property type="entry name" value="UPRTase/APRTase"/>
</dbReference>